<feature type="compositionally biased region" description="Low complexity" evidence="1">
    <location>
        <begin position="54"/>
        <end position="72"/>
    </location>
</feature>
<name>A0A383VW39_TETOB</name>
<dbReference type="Proteomes" id="UP000256970">
    <property type="component" value="Unassembled WGS sequence"/>
</dbReference>
<dbReference type="EMBL" id="FNXT01000898">
    <property type="protein sequence ID" value="SZX69069.1"/>
    <property type="molecule type" value="Genomic_DNA"/>
</dbReference>
<feature type="region of interest" description="Disordered" evidence="1">
    <location>
        <begin position="45"/>
        <end position="72"/>
    </location>
</feature>
<gene>
    <name evidence="2" type="ORF">BQ4739_LOCUS9373</name>
</gene>
<keyword evidence="3" id="KW-1185">Reference proteome</keyword>
<accession>A0A383VW39</accession>
<dbReference type="AlphaFoldDB" id="A0A383VW39"/>
<protein>
    <submittedName>
        <fullName evidence="2">Uncharacterized protein</fullName>
    </submittedName>
</protein>
<sequence>MNACQLTLAIKGAADIERLAELAQKHSQNLNPIHVAAIFRKLAGTSRPSRPDHSTTAPGQPPTSAASAGSTAASQQLLNQLQQLIKQQCCAGHGPRGIANILAAVAKLQQVPDVELLRMLLDSFCRQIEVASPQDGATVLRSAAQITLAHYAVFKPVSHSSSNAEEAQGTTPTDVTTSAEMHSGLVGKAAPGPAAAGAQATAAGDGLFKQRCSRDLACEGRQHVHGNAVHQAGKDQQQQQQQLWAPSAAARSKQGSSSASCVSQIMLGNTARHMQQQQNCCCSSSGCHLCAHSSSC</sequence>
<organism evidence="2 3">
    <name type="scientific">Tetradesmus obliquus</name>
    <name type="common">Green alga</name>
    <name type="synonym">Acutodesmus obliquus</name>
    <dbReference type="NCBI Taxonomy" id="3088"/>
    <lineage>
        <taxon>Eukaryota</taxon>
        <taxon>Viridiplantae</taxon>
        <taxon>Chlorophyta</taxon>
        <taxon>core chlorophytes</taxon>
        <taxon>Chlorophyceae</taxon>
        <taxon>CS clade</taxon>
        <taxon>Sphaeropleales</taxon>
        <taxon>Scenedesmaceae</taxon>
        <taxon>Tetradesmus</taxon>
    </lineage>
</organism>
<proteinExistence type="predicted"/>
<evidence type="ECO:0000313" key="3">
    <source>
        <dbReference type="Proteomes" id="UP000256970"/>
    </source>
</evidence>
<evidence type="ECO:0000256" key="1">
    <source>
        <dbReference type="SAM" id="MobiDB-lite"/>
    </source>
</evidence>
<reference evidence="2 3" key="1">
    <citation type="submission" date="2016-10" db="EMBL/GenBank/DDBJ databases">
        <authorList>
            <person name="Cai Z."/>
        </authorList>
    </citation>
    <scope>NUCLEOTIDE SEQUENCE [LARGE SCALE GENOMIC DNA]</scope>
</reference>
<feature type="region of interest" description="Disordered" evidence="1">
    <location>
        <begin position="227"/>
        <end position="251"/>
    </location>
</feature>
<evidence type="ECO:0000313" key="2">
    <source>
        <dbReference type="EMBL" id="SZX69069.1"/>
    </source>
</evidence>